<dbReference type="EMBL" id="RCZP01000011">
    <property type="protein sequence ID" value="TPG55968.1"/>
    <property type="molecule type" value="Genomic_DNA"/>
</dbReference>
<evidence type="ECO:0000313" key="2">
    <source>
        <dbReference type="Proteomes" id="UP000317078"/>
    </source>
</evidence>
<dbReference type="AlphaFoldDB" id="A0A502G263"/>
<reference evidence="1 2" key="1">
    <citation type="journal article" date="2019" name="Environ. Microbiol.">
        <title>Species interactions and distinct microbial communities in high Arctic permafrost affected cryosols are associated with the CH4 and CO2 gas fluxes.</title>
        <authorList>
            <person name="Altshuler I."/>
            <person name="Hamel J."/>
            <person name="Turney S."/>
            <person name="Magnuson E."/>
            <person name="Levesque R."/>
            <person name="Greer C."/>
            <person name="Whyte L.G."/>
        </authorList>
    </citation>
    <scope>NUCLEOTIDE SEQUENCE [LARGE SCALE GENOMIC DNA]</scope>
    <source>
        <strain evidence="1 2">S9.3B</strain>
    </source>
</reference>
<comment type="caution">
    <text evidence="1">The sequence shown here is derived from an EMBL/GenBank/DDBJ whole genome shotgun (WGS) entry which is preliminary data.</text>
</comment>
<dbReference type="Proteomes" id="UP000317078">
    <property type="component" value="Unassembled WGS sequence"/>
</dbReference>
<keyword evidence="2" id="KW-1185">Reference proteome</keyword>
<accession>A0A502G263</accession>
<proteinExistence type="predicted"/>
<gene>
    <name evidence="1" type="ORF">EAH89_13620</name>
</gene>
<protein>
    <submittedName>
        <fullName evidence="1">Uncharacterized protein</fullName>
    </submittedName>
</protein>
<name>A0A502G263_9PROT</name>
<organism evidence="1 2">
    <name type="scientific">Muricoccus nepalensis</name>
    <dbReference type="NCBI Taxonomy" id="1854500"/>
    <lineage>
        <taxon>Bacteria</taxon>
        <taxon>Pseudomonadati</taxon>
        <taxon>Pseudomonadota</taxon>
        <taxon>Alphaproteobacteria</taxon>
        <taxon>Acetobacterales</taxon>
        <taxon>Roseomonadaceae</taxon>
        <taxon>Muricoccus</taxon>
    </lineage>
</organism>
<evidence type="ECO:0000313" key="1">
    <source>
        <dbReference type="EMBL" id="TPG55968.1"/>
    </source>
</evidence>
<sequence>MIWNYDRETGLAVLITGAVGPTDMLFQQQGDDLTSTALYRIIDGLSRLEARQFTGRSVKDVEDRGLNPVQLVHQSHHSPKVDAETPTIKEAEIVSQLEQGGHIREVIVLSRDESEYAVFVLPSWGSGFRQVRTYRGLSVKVYKDFRRLGSYIRTSCQYAGSITVMSVESAEAERLRLAVPDTFAGTESEAPDNRSDTVQ</sequence>